<gene>
    <name evidence="2" type="ORF">AMURIS_02430</name>
</gene>
<name>A0A2K4ZGW1_9FIRM</name>
<keyword evidence="3" id="KW-1185">Reference proteome</keyword>
<dbReference type="RefSeq" id="WP_172455089.1">
    <property type="nucleotide sequence ID" value="NZ_JANJZD010000010.1"/>
</dbReference>
<proteinExistence type="predicted"/>
<sequence length="55" mass="6334">MGLRSLARTVAANKSYRQSGTTDMFDYFFTKAWRENGHPASGADRPTKKRRRGRK</sequence>
<dbReference type="EMBL" id="OFSM01000011">
    <property type="protein sequence ID" value="SOY29709.1"/>
    <property type="molecule type" value="Genomic_DNA"/>
</dbReference>
<evidence type="ECO:0000313" key="3">
    <source>
        <dbReference type="Proteomes" id="UP000236311"/>
    </source>
</evidence>
<evidence type="ECO:0000313" key="2">
    <source>
        <dbReference type="EMBL" id="SOY29709.1"/>
    </source>
</evidence>
<accession>A0A2K4ZGW1</accession>
<reference evidence="2 3" key="1">
    <citation type="submission" date="2018-01" db="EMBL/GenBank/DDBJ databases">
        <authorList>
            <person name="Gaut B.S."/>
            <person name="Morton B.R."/>
            <person name="Clegg M.T."/>
            <person name="Duvall M.R."/>
        </authorList>
    </citation>
    <scope>NUCLEOTIDE SEQUENCE [LARGE SCALE GENOMIC DNA]</scope>
    <source>
        <strain evidence="2">GP69</strain>
    </source>
</reference>
<feature type="region of interest" description="Disordered" evidence="1">
    <location>
        <begin position="35"/>
        <end position="55"/>
    </location>
</feature>
<protein>
    <submittedName>
        <fullName evidence="2">Uncharacterized protein</fullName>
    </submittedName>
</protein>
<organism evidence="2 3">
    <name type="scientific">Acetatifactor muris</name>
    <dbReference type="NCBI Taxonomy" id="879566"/>
    <lineage>
        <taxon>Bacteria</taxon>
        <taxon>Bacillati</taxon>
        <taxon>Bacillota</taxon>
        <taxon>Clostridia</taxon>
        <taxon>Lachnospirales</taxon>
        <taxon>Lachnospiraceae</taxon>
        <taxon>Acetatifactor</taxon>
    </lineage>
</organism>
<dbReference type="AlphaFoldDB" id="A0A2K4ZGW1"/>
<dbReference type="Proteomes" id="UP000236311">
    <property type="component" value="Unassembled WGS sequence"/>
</dbReference>
<evidence type="ECO:0000256" key="1">
    <source>
        <dbReference type="SAM" id="MobiDB-lite"/>
    </source>
</evidence>